<keyword evidence="6" id="KW-1185">Reference proteome</keyword>
<evidence type="ECO:0000256" key="2">
    <source>
        <dbReference type="ARBA" id="ARBA00022840"/>
    </source>
</evidence>
<name>A0A9W9V5H1_PENBR</name>
<proteinExistence type="predicted"/>
<evidence type="ECO:0000256" key="3">
    <source>
        <dbReference type="SAM" id="MobiDB-lite"/>
    </source>
</evidence>
<gene>
    <name evidence="5" type="ORF">N7541_000927</name>
</gene>
<feature type="region of interest" description="Disordered" evidence="3">
    <location>
        <begin position="1"/>
        <end position="22"/>
    </location>
</feature>
<dbReference type="AlphaFoldDB" id="A0A9W9V5H1"/>
<keyword evidence="5" id="KW-0347">Helicase</keyword>
<keyword evidence="1" id="KW-0547">Nucleotide-binding</keyword>
<dbReference type="InterPro" id="IPR038718">
    <property type="entry name" value="SNF2-like_sf"/>
</dbReference>
<evidence type="ECO:0000313" key="6">
    <source>
        <dbReference type="Proteomes" id="UP001148299"/>
    </source>
</evidence>
<organism evidence="5 6">
    <name type="scientific">Penicillium brevicompactum</name>
    <dbReference type="NCBI Taxonomy" id="5074"/>
    <lineage>
        <taxon>Eukaryota</taxon>
        <taxon>Fungi</taxon>
        <taxon>Dikarya</taxon>
        <taxon>Ascomycota</taxon>
        <taxon>Pezizomycotina</taxon>
        <taxon>Eurotiomycetes</taxon>
        <taxon>Eurotiomycetidae</taxon>
        <taxon>Eurotiales</taxon>
        <taxon>Aspergillaceae</taxon>
        <taxon>Penicillium</taxon>
    </lineage>
</organism>
<feature type="domain" description="SNF2 N-terminal" evidence="4">
    <location>
        <begin position="53"/>
        <end position="110"/>
    </location>
</feature>
<accession>A0A9W9V5H1</accession>
<reference evidence="5" key="2">
    <citation type="journal article" date="2023" name="IMA Fungus">
        <title>Comparative genomic study of the Penicillium genus elucidates a diverse pangenome and 15 lateral gene transfer events.</title>
        <authorList>
            <person name="Petersen C."/>
            <person name="Sorensen T."/>
            <person name="Nielsen M.R."/>
            <person name="Sondergaard T.E."/>
            <person name="Sorensen J.L."/>
            <person name="Fitzpatrick D.A."/>
            <person name="Frisvad J.C."/>
            <person name="Nielsen K.L."/>
        </authorList>
    </citation>
    <scope>NUCLEOTIDE SEQUENCE</scope>
    <source>
        <strain evidence="5">IBT 35675</strain>
    </source>
</reference>
<dbReference type="InterPro" id="IPR000330">
    <property type="entry name" value="SNF2_N"/>
</dbReference>
<dbReference type="EMBL" id="JAPZBR010000001">
    <property type="protein sequence ID" value="KAJ5366986.1"/>
    <property type="molecule type" value="Genomic_DNA"/>
</dbReference>
<sequence>MDDDVGQPTKAEDNARNSFRAQQAAVNQLENADELENADKPERAAAVGEYVSLIHYRFARLICDEGHRIKTIATRQHQSIYLLARDVTWLLTATPIWNRALDMCGFLNLFATHLSRLEKPVAIPVIRPAV</sequence>
<dbReference type="Proteomes" id="UP001148299">
    <property type="component" value="Unassembled WGS sequence"/>
</dbReference>
<dbReference type="Pfam" id="PF00176">
    <property type="entry name" value="SNF2-rel_dom"/>
    <property type="match status" value="1"/>
</dbReference>
<dbReference type="GO" id="GO:0004386">
    <property type="term" value="F:helicase activity"/>
    <property type="evidence" value="ECO:0007669"/>
    <property type="project" value="UniProtKB-KW"/>
</dbReference>
<evidence type="ECO:0000256" key="1">
    <source>
        <dbReference type="ARBA" id="ARBA00022741"/>
    </source>
</evidence>
<evidence type="ECO:0000313" key="5">
    <source>
        <dbReference type="EMBL" id="KAJ5366986.1"/>
    </source>
</evidence>
<keyword evidence="5" id="KW-0378">Hydrolase</keyword>
<reference evidence="5" key="1">
    <citation type="submission" date="2022-12" db="EMBL/GenBank/DDBJ databases">
        <authorList>
            <person name="Petersen C."/>
        </authorList>
    </citation>
    <scope>NUCLEOTIDE SEQUENCE</scope>
    <source>
        <strain evidence="5">IBT 35675</strain>
    </source>
</reference>
<protein>
    <submittedName>
        <fullName evidence="5">Helicase C-terminal</fullName>
    </submittedName>
</protein>
<comment type="caution">
    <text evidence="5">The sequence shown here is derived from an EMBL/GenBank/DDBJ whole genome shotgun (WGS) entry which is preliminary data.</text>
</comment>
<dbReference type="GO" id="GO:0005524">
    <property type="term" value="F:ATP binding"/>
    <property type="evidence" value="ECO:0007669"/>
    <property type="project" value="InterPro"/>
</dbReference>
<dbReference type="InterPro" id="IPR027417">
    <property type="entry name" value="P-loop_NTPase"/>
</dbReference>
<dbReference type="SUPFAM" id="SSF52540">
    <property type="entry name" value="P-loop containing nucleoside triphosphate hydrolases"/>
    <property type="match status" value="1"/>
</dbReference>
<keyword evidence="2" id="KW-0067">ATP-binding</keyword>
<evidence type="ECO:0000259" key="4">
    <source>
        <dbReference type="Pfam" id="PF00176"/>
    </source>
</evidence>
<dbReference type="Gene3D" id="3.40.50.10810">
    <property type="entry name" value="Tandem AAA-ATPase domain"/>
    <property type="match status" value="1"/>
</dbReference>